<dbReference type="GO" id="GO:0052693">
    <property type="term" value="F:epoxyqueuosine reductase activity"/>
    <property type="evidence" value="ECO:0007669"/>
    <property type="project" value="TreeGrafter"/>
</dbReference>
<evidence type="ECO:0000256" key="1">
    <source>
        <dbReference type="ARBA" id="ARBA00022485"/>
    </source>
</evidence>
<dbReference type="SUPFAM" id="SSF54862">
    <property type="entry name" value="4Fe-4S ferredoxins"/>
    <property type="match status" value="1"/>
</dbReference>
<sequence length="305" mass="34430">MNQDEERIVAMLAEEGYPGRMVAIEHLEELRQEIAARRAAGLLDETLIQRYLSDWQFDYTKQLPEARSILVVAAAQPLMQLEFEWRGSFHPVLVPPTYIAEDDGRVAATVAHALQSKGYHGVQARLPQKLLAVRSGLSRYGRNNISYIEGMGSFYTIMAFFTDLPLSEDSWQEASKMPECEACRVCLRNCPTGCIDPERFLIHAERCLTYLNENSGEFPDWVNAHDHHALVGCMKCQTVCPQNRERLRTVVMKETFHEAETAAILSGVALEQLPGVTQQTLKRLGMTDYCQDRILARNLGVLLAS</sequence>
<dbReference type="PROSITE" id="PS00198">
    <property type="entry name" value="4FE4S_FER_1"/>
    <property type="match status" value="1"/>
</dbReference>
<dbReference type="Proteomes" id="UP000295008">
    <property type="component" value="Unassembled WGS sequence"/>
</dbReference>
<dbReference type="GO" id="GO:0008616">
    <property type="term" value="P:tRNA queuosine(34) biosynthetic process"/>
    <property type="evidence" value="ECO:0007669"/>
    <property type="project" value="InterPro"/>
</dbReference>
<keyword evidence="7" id="KW-1185">Reference proteome</keyword>
<name>A0A4R1RX19_HYDET</name>
<dbReference type="PANTHER" id="PTHR30002">
    <property type="entry name" value="EPOXYQUEUOSINE REDUCTASE"/>
    <property type="match status" value="1"/>
</dbReference>
<accession>A0A4R1RX19</accession>
<keyword evidence="4" id="KW-0411">Iron-sulfur</keyword>
<keyword evidence="2" id="KW-0479">Metal-binding</keyword>
<organism evidence="6 7">
    <name type="scientific">Hydrogenispora ethanolica</name>
    <dbReference type="NCBI Taxonomy" id="1082276"/>
    <lineage>
        <taxon>Bacteria</taxon>
        <taxon>Bacillati</taxon>
        <taxon>Bacillota</taxon>
        <taxon>Hydrogenispora</taxon>
    </lineage>
</organism>
<keyword evidence="1" id="KW-0004">4Fe-4S</keyword>
<evidence type="ECO:0000256" key="4">
    <source>
        <dbReference type="ARBA" id="ARBA00023014"/>
    </source>
</evidence>
<reference evidence="6 7" key="1">
    <citation type="submission" date="2019-03" db="EMBL/GenBank/DDBJ databases">
        <title>Genomic Encyclopedia of Type Strains, Phase IV (KMG-IV): sequencing the most valuable type-strain genomes for metagenomic binning, comparative biology and taxonomic classification.</title>
        <authorList>
            <person name="Goeker M."/>
        </authorList>
    </citation>
    <scope>NUCLEOTIDE SEQUENCE [LARGE SCALE GENOMIC DNA]</scope>
    <source>
        <strain evidence="6 7">LX-B</strain>
    </source>
</reference>
<evidence type="ECO:0000256" key="2">
    <source>
        <dbReference type="ARBA" id="ARBA00022723"/>
    </source>
</evidence>
<dbReference type="PROSITE" id="PS51379">
    <property type="entry name" value="4FE4S_FER_2"/>
    <property type="match status" value="1"/>
</dbReference>
<dbReference type="OrthoDB" id="9784571at2"/>
<dbReference type="EMBL" id="SLUN01000009">
    <property type="protein sequence ID" value="TCL70720.1"/>
    <property type="molecule type" value="Genomic_DNA"/>
</dbReference>
<dbReference type="AlphaFoldDB" id="A0A4R1RX19"/>
<evidence type="ECO:0000259" key="5">
    <source>
        <dbReference type="PROSITE" id="PS51379"/>
    </source>
</evidence>
<evidence type="ECO:0000256" key="3">
    <source>
        <dbReference type="ARBA" id="ARBA00023004"/>
    </source>
</evidence>
<dbReference type="InterPro" id="IPR004453">
    <property type="entry name" value="QueG"/>
</dbReference>
<dbReference type="PANTHER" id="PTHR30002:SF4">
    <property type="entry name" value="EPOXYQUEUOSINE REDUCTASE"/>
    <property type="match status" value="1"/>
</dbReference>
<dbReference type="Pfam" id="PF13484">
    <property type="entry name" value="Fer4_16"/>
    <property type="match status" value="1"/>
</dbReference>
<dbReference type="Gene3D" id="3.30.70.20">
    <property type="match status" value="1"/>
</dbReference>
<gene>
    <name evidence="6" type="ORF">EDC14_100937</name>
</gene>
<dbReference type="InterPro" id="IPR017900">
    <property type="entry name" value="4Fe4S_Fe_S_CS"/>
</dbReference>
<keyword evidence="3" id="KW-0408">Iron</keyword>
<evidence type="ECO:0000313" key="6">
    <source>
        <dbReference type="EMBL" id="TCL70720.1"/>
    </source>
</evidence>
<dbReference type="GO" id="GO:0046872">
    <property type="term" value="F:metal ion binding"/>
    <property type="evidence" value="ECO:0007669"/>
    <property type="project" value="UniProtKB-KW"/>
</dbReference>
<proteinExistence type="predicted"/>
<dbReference type="RefSeq" id="WP_132013998.1">
    <property type="nucleotide sequence ID" value="NZ_SLUN01000009.1"/>
</dbReference>
<protein>
    <submittedName>
        <fullName evidence="6">Epoxyqueuosine reductase</fullName>
    </submittedName>
</protein>
<evidence type="ECO:0000313" key="7">
    <source>
        <dbReference type="Proteomes" id="UP000295008"/>
    </source>
</evidence>
<comment type="caution">
    <text evidence="6">The sequence shown here is derived from an EMBL/GenBank/DDBJ whole genome shotgun (WGS) entry which is preliminary data.</text>
</comment>
<dbReference type="GO" id="GO:0051539">
    <property type="term" value="F:4 iron, 4 sulfur cluster binding"/>
    <property type="evidence" value="ECO:0007669"/>
    <property type="project" value="UniProtKB-KW"/>
</dbReference>
<feature type="domain" description="4Fe-4S ferredoxin-type" evidence="5">
    <location>
        <begin position="171"/>
        <end position="200"/>
    </location>
</feature>
<dbReference type="InterPro" id="IPR017896">
    <property type="entry name" value="4Fe4S_Fe-S-bd"/>
</dbReference>